<organism evidence="3 4">
    <name type="scientific">Maricaulis maris</name>
    <dbReference type="NCBI Taxonomy" id="74318"/>
    <lineage>
        <taxon>Bacteria</taxon>
        <taxon>Pseudomonadati</taxon>
        <taxon>Pseudomonadota</taxon>
        <taxon>Alphaproteobacteria</taxon>
        <taxon>Maricaulales</taxon>
        <taxon>Maricaulaceae</taxon>
        <taxon>Maricaulis</taxon>
    </lineage>
</organism>
<dbReference type="Gene3D" id="3.40.1090.10">
    <property type="entry name" value="Cytosolic phospholipase A2 catalytic domain"/>
    <property type="match status" value="2"/>
</dbReference>
<keyword evidence="1" id="KW-0443">Lipid metabolism</keyword>
<sequence length="410" mass="46370">MSTDIRDRFHNSLPYELIGTDTRYPEPQDGIALCLSGGGYRAALFHLGAIWFLNEAGMLPNLDRITSVSGGAITAARLGLVWKDLQFDPKTQVASNFHELVAKPILRFTRTTVDLPGSLAMRFSLRYIFNPYRFALDRILLKGASLQDLPQEPRFVFNATNVQSGAVWRFMKPRMRDWRVGDVPEPKTRLSFAVMASSAYPPFLSPMIMRMDHRRFSPESGSDLGLKQFRKKVYLTDGGVHDNLGIETSWKKFGTILVSDAGWPADPDPKPRTLMLGHTMRAVALMNSGFIEIRKRQMIESFKIMHAADQDAAHEIDPHQRVFGRRGAYWGIRNMKAYKADFIDVDLDHKTIERASNTGTRLGSIPRKRQRQLVDLGYLHAAISITKYVTPSLGSIRDLPFNEIARQSSN</sequence>
<dbReference type="RefSeq" id="WP_075191317.1">
    <property type="nucleotide sequence ID" value="NZ_RBIM01000010.1"/>
</dbReference>
<dbReference type="OrthoDB" id="9813090at2"/>
<evidence type="ECO:0000256" key="1">
    <source>
        <dbReference type="ARBA" id="ARBA00023098"/>
    </source>
</evidence>
<dbReference type="InterPro" id="IPR002641">
    <property type="entry name" value="PNPLA_dom"/>
</dbReference>
<name>A0A495CVV4_9PROT</name>
<dbReference type="Proteomes" id="UP000273675">
    <property type="component" value="Unassembled WGS sequence"/>
</dbReference>
<comment type="caution">
    <text evidence="3">The sequence shown here is derived from an EMBL/GenBank/DDBJ whole genome shotgun (WGS) entry which is preliminary data.</text>
</comment>
<dbReference type="Pfam" id="PF01734">
    <property type="entry name" value="Patatin"/>
    <property type="match status" value="1"/>
</dbReference>
<feature type="domain" description="PNPLA" evidence="2">
    <location>
        <begin position="33"/>
        <end position="247"/>
    </location>
</feature>
<evidence type="ECO:0000313" key="3">
    <source>
        <dbReference type="EMBL" id="RKQ89497.1"/>
    </source>
</evidence>
<gene>
    <name evidence="3" type="ORF">C7435_3357</name>
</gene>
<protein>
    <submittedName>
        <fullName evidence="3">NTE family protein</fullName>
    </submittedName>
</protein>
<dbReference type="GO" id="GO:0006629">
    <property type="term" value="P:lipid metabolic process"/>
    <property type="evidence" value="ECO:0007669"/>
    <property type="project" value="UniProtKB-KW"/>
</dbReference>
<dbReference type="InterPro" id="IPR016035">
    <property type="entry name" value="Acyl_Trfase/lysoPLipase"/>
</dbReference>
<dbReference type="AlphaFoldDB" id="A0A495CVV4"/>
<dbReference type="SUPFAM" id="SSF52151">
    <property type="entry name" value="FabD/lysophospholipase-like"/>
    <property type="match status" value="1"/>
</dbReference>
<dbReference type="EMBL" id="RBIM01000010">
    <property type="protein sequence ID" value="RKQ89497.1"/>
    <property type="molecule type" value="Genomic_DNA"/>
</dbReference>
<accession>A0A495CVV4</accession>
<proteinExistence type="predicted"/>
<evidence type="ECO:0000313" key="4">
    <source>
        <dbReference type="Proteomes" id="UP000273675"/>
    </source>
</evidence>
<reference evidence="3 4" key="1">
    <citation type="submission" date="2018-10" db="EMBL/GenBank/DDBJ databases">
        <title>Genomic Encyclopedia of Type Strains, Phase IV (KMG-IV): sequencing the most valuable type-strain genomes for metagenomic binning, comparative biology and taxonomic classification.</title>
        <authorList>
            <person name="Goeker M."/>
        </authorList>
    </citation>
    <scope>NUCLEOTIDE SEQUENCE [LARGE SCALE GENOMIC DNA]</scope>
    <source>
        <strain evidence="3 4">DSM 4734</strain>
    </source>
</reference>
<evidence type="ECO:0000259" key="2">
    <source>
        <dbReference type="Pfam" id="PF01734"/>
    </source>
</evidence>